<dbReference type="SUPFAM" id="SSF51045">
    <property type="entry name" value="WW domain"/>
    <property type="match status" value="1"/>
</dbReference>
<accession>A0A2R5GU33</accession>
<dbReference type="Pfam" id="PF04280">
    <property type="entry name" value="Tim44"/>
    <property type="match status" value="1"/>
</dbReference>
<dbReference type="SUPFAM" id="SSF54427">
    <property type="entry name" value="NTF2-like"/>
    <property type="match status" value="1"/>
</dbReference>
<dbReference type="PANTHER" id="PTHR10721:SF1">
    <property type="entry name" value="MITOCHONDRIAL IMPORT INNER MEMBRANE TRANSLOCASE SUBUNIT TIM44"/>
    <property type="match status" value="1"/>
</dbReference>
<comment type="subcellular location">
    <subcellularLocation>
        <location evidence="1">Mitochondrion inner membrane</location>
    </subcellularLocation>
</comment>
<feature type="region of interest" description="Disordered" evidence="8">
    <location>
        <begin position="143"/>
        <end position="196"/>
    </location>
</feature>
<dbReference type="PANTHER" id="PTHR10721">
    <property type="entry name" value="MITOCHONDRIAL IMPORT INNER MEMBRANE TRANSLOCASE SUBUNIT TIM44"/>
    <property type="match status" value="1"/>
</dbReference>
<dbReference type="SMART" id="SM00456">
    <property type="entry name" value="WW"/>
    <property type="match status" value="1"/>
</dbReference>
<feature type="compositionally biased region" description="Low complexity" evidence="8">
    <location>
        <begin position="1"/>
        <end position="40"/>
    </location>
</feature>
<evidence type="ECO:0000313" key="10">
    <source>
        <dbReference type="EMBL" id="GBG34360.1"/>
    </source>
</evidence>
<dbReference type="Pfam" id="PF00397">
    <property type="entry name" value="WW"/>
    <property type="match status" value="1"/>
</dbReference>
<feature type="domain" description="WW" evidence="9">
    <location>
        <begin position="243"/>
        <end position="276"/>
    </location>
</feature>
<evidence type="ECO:0000256" key="6">
    <source>
        <dbReference type="ARBA" id="ARBA00023136"/>
    </source>
</evidence>
<evidence type="ECO:0000313" key="11">
    <source>
        <dbReference type="Proteomes" id="UP000241890"/>
    </source>
</evidence>
<keyword evidence="11" id="KW-1185">Reference proteome</keyword>
<dbReference type="InParanoid" id="A0A2R5GU33"/>
<evidence type="ECO:0000256" key="7">
    <source>
        <dbReference type="SAM" id="Coils"/>
    </source>
</evidence>
<dbReference type="InterPro" id="IPR036020">
    <property type="entry name" value="WW_dom_sf"/>
</dbReference>
<feature type="compositionally biased region" description="Low complexity" evidence="8">
    <location>
        <begin position="154"/>
        <end position="196"/>
    </location>
</feature>
<name>A0A2R5GU33_9STRA</name>
<keyword evidence="3" id="KW-0999">Mitochondrion inner membrane</keyword>
<keyword evidence="7" id="KW-0175">Coiled coil</keyword>
<dbReference type="PROSITE" id="PS50020">
    <property type="entry name" value="WW_DOMAIN_2"/>
    <property type="match status" value="1"/>
</dbReference>
<dbReference type="OrthoDB" id="10265990at2759"/>
<gene>
    <name evidence="10" type="ORF">FCC1311_105832</name>
</gene>
<proteinExistence type="inferred from homology"/>
<evidence type="ECO:0000256" key="1">
    <source>
        <dbReference type="ARBA" id="ARBA00004273"/>
    </source>
</evidence>
<evidence type="ECO:0000256" key="8">
    <source>
        <dbReference type="SAM" id="MobiDB-lite"/>
    </source>
</evidence>
<dbReference type="Gene3D" id="3.10.450.240">
    <property type="match status" value="1"/>
</dbReference>
<dbReference type="GO" id="GO:0051087">
    <property type="term" value="F:protein-folding chaperone binding"/>
    <property type="evidence" value="ECO:0007669"/>
    <property type="project" value="TreeGrafter"/>
</dbReference>
<evidence type="ECO:0000256" key="3">
    <source>
        <dbReference type="ARBA" id="ARBA00022792"/>
    </source>
</evidence>
<organism evidence="10 11">
    <name type="scientific">Hondaea fermentalgiana</name>
    <dbReference type="NCBI Taxonomy" id="2315210"/>
    <lineage>
        <taxon>Eukaryota</taxon>
        <taxon>Sar</taxon>
        <taxon>Stramenopiles</taxon>
        <taxon>Bigyra</taxon>
        <taxon>Labyrinthulomycetes</taxon>
        <taxon>Thraustochytrida</taxon>
        <taxon>Thraustochytriidae</taxon>
        <taxon>Hondaea</taxon>
    </lineage>
</organism>
<dbReference type="CDD" id="cd00201">
    <property type="entry name" value="WW"/>
    <property type="match status" value="1"/>
</dbReference>
<dbReference type="InterPro" id="IPR032710">
    <property type="entry name" value="NTF2-like_dom_sf"/>
</dbReference>
<evidence type="ECO:0000256" key="4">
    <source>
        <dbReference type="ARBA" id="ARBA00022946"/>
    </source>
</evidence>
<comment type="similarity">
    <text evidence="2">Belongs to the Tim44 family.</text>
</comment>
<dbReference type="GO" id="GO:0005743">
    <property type="term" value="C:mitochondrial inner membrane"/>
    <property type="evidence" value="ECO:0007669"/>
    <property type="project" value="UniProtKB-SubCell"/>
</dbReference>
<dbReference type="InterPro" id="IPR039544">
    <property type="entry name" value="Tim44-like"/>
</dbReference>
<evidence type="ECO:0000256" key="5">
    <source>
        <dbReference type="ARBA" id="ARBA00023128"/>
    </source>
</evidence>
<feature type="coiled-coil region" evidence="7">
    <location>
        <begin position="304"/>
        <end position="354"/>
    </location>
</feature>
<dbReference type="GO" id="GO:0030150">
    <property type="term" value="P:protein import into mitochondrial matrix"/>
    <property type="evidence" value="ECO:0007669"/>
    <property type="project" value="TreeGrafter"/>
</dbReference>
<feature type="compositionally biased region" description="Basic and acidic residues" evidence="8">
    <location>
        <begin position="45"/>
        <end position="89"/>
    </location>
</feature>
<dbReference type="SMART" id="SM00978">
    <property type="entry name" value="Tim44"/>
    <property type="match status" value="1"/>
</dbReference>
<protein>
    <submittedName>
        <fullName evidence="10">Mitochondrial import inner membrane translocase subunit TIM44</fullName>
    </submittedName>
</protein>
<dbReference type="Proteomes" id="UP000241890">
    <property type="component" value="Unassembled WGS sequence"/>
</dbReference>
<feature type="region of interest" description="Disordered" evidence="8">
    <location>
        <begin position="1"/>
        <end position="128"/>
    </location>
</feature>
<dbReference type="InterPro" id="IPR001202">
    <property type="entry name" value="WW_dom"/>
</dbReference>
<keyword evidence="5" id="KW-0496">Mitochondrion</keyword>
<keyword evidence="4" id="KW-0809">Transit peptide</keyword>
<evidence type="ECO:0000259" key="9">
    <source>
        <dbReference type="PROSITE" id="PS50020"/>
    </source>
</evidence>
<reference evidence="10 11" key="1">
    <citation type="submission" date="2017-12" db="EMBL/GenBank/DDBJ databases">
        <title>Sequencing, de novo assembly and annotation of complete genome of a new Thraustochytrid species, strain FCC1311.</title>
        <authorList>
            <person name="Sedici K."/>
            <person name="Godart F."/>
            <person name="Aiese Cigliano R."/>
            <person name="Sanseverino W."/>
            <person name="Barakat M."/>
            <person name="Ortet P."/>
            <person name="Marechal E."/>
            <person name="Cagnac O."/>
            <person name="Amato A."/>
        </authorList>
    </citation>
    <scope>NUCLEOTIDE SEQUENCE [LARGE SCALE GENOMIC DNA]</scope>
</reference>
<evidence type="ECO:0000256" key="2">
    <source>
        <dbReference type="ARBA" id="ARBA00009597"/>
    </source>
</evidence>
<dbReference type="EMBL" id="BEYU01000189">
    <property type="protein sequence ID" value="GBG34360.1"/>
    <property type="molecule type" value="Genomic_DNA"/>
</dbReference>
<dbReference type="Gene3D" id="2.20.70.10">
    <property type="match status" value="1"/>
</dbReference>
<dbReference type="AlphaFoldDB" id="A0A2R5GU33"/>
<feature type="compositionally biased region" description="Basic and acidic residues" evidence="8">
    <location>
        <begin position="98"/>
        <end position="128"/>
    </location>
</feature>
<comment type="caution">
    <text evidence="10">The sequence shown here is derived from an EMBL/GenBank/DDBJ whole genome shotgun (WGS) entry which is preliminary data.</text>
</comment>
<dbReference type="InterPro" id="IPR007379">
    <property type="entry name" value="Tim44-like_dom"/>
</dbReference>
<keyword evidence="6" id="KW-0472">Membrane</keyword>
<sequence length="590" mass="64045">MRRAAGAGARGLAQWGGARRAWGAQQQQQTPWARGFSAASGGSGGDDKKKSDADKGFFARIREEVENDPNVKKSLEELKQSKVGDKTVEETAESFGKTADKASEEAKQRIKEGGEKVSEGAEKAKEAGETVGDFFRDLGKEFGIGGSGKKKADAGASAADAGADKAAGAGADAGAGASADAGSQQQSSSSGGLLSGISSRLSAGRQAVLSKLPESFGSDDRSWDEAFKAVFGVKSRKPRAKATDAEPEWFEAVDKDSGDTYYYNNEGQTVWEKPEGAKIVKAPEHEAHDAAEAHKAKAAEPSFLEKQIMEKSALISQLEEARDAAMAESDTAKFKEINGEIRAMRKEIEKLSAQANTTAMVFVEEEKGTWEKFNETLREAPIFRSILGIADSKVARKARDAAEDVRETLETSQNPMVYRMYSAYDSVFGETEMGEAIREFRKLDPEFSIENFTDEMQYTIVPAVISAFLRGDIPTIESYCSEGAGAAFKAAIQERVRNGRKMDEHILSIGDMNIAAAKVVDKMGPMIFVQFMVQQIDCLYNLKGEVVEGSDDRIVGVFYVMGLTLEYDEELAEVKWVIKEVGLMGQTNWI</sequence>